<gene>
    <name evidence="1" type="ORF">HUW48_26565</name>
</gene>
<dbReference type="PANTHER" id="PTHR43434:SF13">
    <property type="entry name" value="PHOSPHOGLYCOLATE PHOSPHATASE"/>
    <property type="match status" value="1"/>
</dbReference>
<dbReference type="InterPro" id="IPR036412">
    <property type="entry name" value="HAD-like_sf"/>
</dbReference>
<dbReference type="InterPro" id="IPR041492">
    <property type="entry name" value="HAD_2"/>
</dbReference>
<dbReference type="KEGG" id="add:HUW48_26565"/>
<reference evidence="1 2" key="2">
    <citation type="submission" date="2020-08" db="EMBL/GenBank/DDBJ databases">
        <title>Adhaeribacter dokdonensis sp. nov., isolated from the rhizosphere of Elymus tsukushiensis, a plant native to the Dokdo Islands, Republic of Korea.</title>
        <authorList>
            <person name="Ghim S.Y."/>
        </authorList>
    </citation>
    <scope>NUCLEOTIDE SEQUENCE [LARGE SCALE GENOMIC DNA]</scope>
    <source>
        <strain evidence="1 2">KUDC8001</strain>
    </source>
</reference>
<reference evidence="1 2" key="1">
    <citation type="submission" date="2020-06" db="EMBL/GenBank/DDBJ databases">
        <authorList>
            <person name="Hwang Y.J."/>
        </authorList>
    </citation>
    <scope>NUCLEOTIDE SEQUENCE [LARGE SCALE GENOMIC DNA]</scope>
    <source>
        <strain evidence="1 2">KUDC8001</strain>
    </source>
</reference>
<dbReference type="SFLD" id="SFLDG01129">
    <property type="entry name" value="C1.5:_HAD__Beta-PGM__Phosphata"/>
    <property type="match status" value="1"/>
</dbReference>
<dbReference type="SFLD" id="SFLDS00003">
    <property type="entry name" value="Haloacid_Dehalogenase"/>
    <property type="match status" value="1"/>
</dbReference>
<dbReference type="RefSeq" id="WP_182413807.1">
    <property type="nucleotide sequence ID" value="NZ_CP055153.1"/>
</dbReference>
<organism evidence="1 2">
    <name type="scientific">Adhaeribacter radiodurans</name>
    <dbReference type="NCBI Taxonomy" id="2745197"/>
    <lineage>
        <taxon>Bacteria</taxon>
        <taxon>Pseudomonadati</taxon>
        <taxon>Bacteroidota</taxon>
        <taxon>Cytophagia</taxon>
        <taxon>Cytophagales</taxon>
        <taxon>Hymenobacteraceae</taxon>
        <taxon>Adhaeribacter</taxon>
    </lineage>
</organism>
<dbReference type="Proteomes" id="UP000514509">
    <property type="component" value="Chromosome"/>
</dbReference>
<proteinExistence type="predicted"/>
<dbReference type="Gene3D" id="1.10.150.240">
    <property type="entry name" value="Putative phosphatase, domain 2"/>
    <property type="match status" value="1"/>
</dbReference>
<dbReference type="SUPFAM" id="SSF56784">
    <property type="entry name" value="HAD-like"/>
    <property type="match status" value="1"/>
</dbReference>
<dbReference type="GO" id="GO:0006281">
    <property type="term" value="P:DNA repair"/>
    <property type="evidence" value="ECO:0007669"/>
    <property type="project" value="TreeGrafter"/>
</dbReference>
<keyword evidence="1" id="KW-0378">Hydrolase</keyword>
<dbReference type="AlphaFoldDB" id="A0A7L7LES9"/>
<dbReference type="GO" id="GO:0005829">
    <property type="term" value="C:cytosol"/>
    <property type="evidence" value="ECO:0007669"/>
    <property type="project" value="TreeGrafter"/>
</dbReference>
<dbReference type="InterPro" id="IPR023198">
    <property type="entry name" value="PGP-like_dom2"/>
</dbReference>
<dbReference type="InterPro" id="IPR023214">
    <property type="entry name" value="HAD_sf"/>
</dbReference>
<dbReference type="InterPro" id="IPR006439">
    <property type="entry name" value="HAD-SF_hydro_IA"/>
</dbReference>
<protein>
    <submittedName>
        <fullName evidence="1">HAD-IA family hydrolase</fullName>
    </submittedName>
</protein>
<evidence type="ECO:0000313" key="1">
    <source>
        <dbReference type="EMBL" id="QMU31372.1"/>
    </source>
</evidence>
<dbReference type="Pfam" id="PF13419">
    <property type="entry name" value="HAD_2"/>
    <property type="match status" value="1"/>
</dbReference>
<evidence type="ECO:0000313" key="2">
    <source>
        <dbReference type="Proteomes" id="UP000514509"/>
    </source>
</evidence>
<accession>A0A7L7LES9</accession>
<name>A0A7L7LES9_9BACT</name>
<dbReference type="NCBIfam" id="TIGR01549">
    <property type="entry name" value="HAD-SF-IA-v1"/>
    <property type="match status" value="1"/>
</dbReference>
<sequence>MIKYIVFDFDGTLVDSKSVFISVFNQLARKYKLKTMEADNIDYLRQLSIKERCQYLGLPLYKLPFLSAEFLRLYKNSMKDVILIEGIKNLVDQLTQQGYTLAIISSNSKENIQHFLQANQIHTINLIYSSPNIFGKDRVIKKFLKTYRLNPEEVVYVGDEGRDIVACKKNNIKVIWVNWGYDIIEVASKEKPDFIANSPIEVAEIVNSLQPTNGILESN</sequence>
<dbReference type="InterPro" id="IPR050155">
    <property type="entry name" value="HAD-like_hydrolase_sf"/>
</dbReference>
<keyword evidence="2" id="KW-1185">Reference proteome</keyword>
<dbReference type="EMBL" id="CP055153">
    <property type="protein sequence ID" value="QMU31372.1"/>
    <property type="molecule type" value="Genomic_DNA"/>
</dbReference>
<dbReference type="GO" id="GO:0008967">
    <property type="term" value="F:phosphoglycolate phosphatase activity"/>
    <property type="evidence" value="ECO:0007669"/>
    <property type="project" value="TreeGrafter"/>
</dbReference>
<dbReference type="Gene3D" id="3.40.50.1000">
    <property type="entry name" value="HAD superfamily/HAD-like"/>
    <property type="match status" value="1"/>
</dbReference>
<dbReference type="PANTHER" id="PTHR43434">
    <property type="entry name" value="PHOSPHOGLYCOLATE PHOSPHATASE"/>
    <property type="match status" value="1"/>
</dbReference>